<proteinExistence type="predicted"/>
<gene>
    <name evidence="4" type="ORF">EI981_21545</name>
</gene>
<evidence type="ECO:0000256" key="1">
    <source>
        <dbReference type="SAM" id="MobiDB-lite"/>
    </source>
</evidence>
<dbReference type="EMBL" id="CP034346">
    <property type="protein sequence ID" value="AZS16790.1"/>
    <property type="molecule type" value="Genomic_DNA"/>
</dbReference>
<evidence type="ECO:0000313" key="5">
    <source>
        <dbReference type="Proteomes" id="UP000270678"/>
    </source>
</evidence>
<name>A0A3S9V2Q9_9BACL</name>
<sequence length="595" mass="64923">MYSLMPRNSCRFLCAGCCEAAKGGGNPVNDRFMIRDSMLDPKRGEVRMKKMIFALCLILISSTVFTYGSTGVRAAESSKITISGNVSNIRVGDTFKLQINGEQFEDLFGVEVVLAYDAQALQVQDVKAGEAYDSFDAYQNDATKGELYLPLARKQLQPNPQASVHLADVTFKALKDKGVEVQIQRIKAVGSERQTNQQGYKDLKGLTSGVGEALVIQIAKQDGKAPDYSSGQTSSSDKPATSAPTIIDGAKAILNEKDPMKAGEKLQALLNGLKSELSSTEKEALLQAAESTVAGLSVVPVNKEGTGVDTVYVISATDLSQYDSLLQSIRASLRKWDIDSPQIDNAQLKAVMEYTLSGRDVNKLGVYRYNETSGTWDYVRGAVHQADTGKFTIAAKQAGTYRVMEYSRPYADTTAMYAEAKYAVEVLTARHIVNGTSDTLFSPSKSVTRAEFSFMIVRALNLDLLDSTNLAKTAYSDVGAEAWYSNDIAVLNKLGVIKGFSDGTFRPNDPVTREQMVVIVMNALRSQELLPNSSIAAAEKFTDDETISSWAKDSVKMARGLKLVSGIGQNRFMPKQPTNRADTAVFIWKMLQQLN</sequence>
<dbReference type="GO" id="GO:0000272">
    <property type="term" value="P:polysaccharide catabolic process"/>
    <property type="evidence" value="ECO:0007669"/>
    <property type="project" value="InterPro"/>
</dbReference>
<keyword evidence="2" id="KW-1133">Transmembrane helix</keyword>
<dbReference type="AlphaFoldDB" id="A0A3S9V2Q9"/>
<evidence type="ECO:0000313" key="4">
    <source>
        <dbReference type="EMBL" id="AZS16790.1"/>
    </source>
</evidence>
<feature type="region of interest" description="Disordered" evidence="1">
    <location>
        <begin position="224"/>
        <end position="243"/>
    </location>
</feature>
<feature type="transmembrane region" description="Helical" evidence="2">
    <location>
        <begin position="51"/>
        <end position="69"/>
    </location>
</feature>
<feature type="domain" description="SLH" evidence="3">
    <location>
        <begin position="471"/>
        <end position="534"/>
    </location>
</feature>
<dbReference type="GO" id="GO:0030246">
    <property type="term" value="F:carbohydrate binding"/>
    <property type="evidence" value="ECO:0007669"/>
    <property type="project" value="InterPro"/>
</dbReference>
<dbReference type="PROSITE" id="PS51272">
    <property type="entry name" value="SLH"/>
    <property type="match status" value="3"/>
</dbReference>
<keyword evidence="5" id="KW-1185">Reference proteome</keyword>
<dbReference type="CDD" id="cd08547">
    <property type="entry name" value="Type_II_cohesin"/>
    <property type="match status" value="1"/>
</dbReference>
<dbReference type="InterPro" id="IPR008965">
    <property type="entry name" value="CBM2/CBM3_carb-bd_dom_sf"/>
</dbReference>
<evidence type="ECO:0000256" key="2">
    <source>
        <dbReference type="SAM" id="Phobius"/>
    </source>
</evidence>
<dbReference type="InterPro" id="IPR051465">
    <property type="entry name" value="Cell_Envelope_Struct_Comp"/>
</dbReference>
<organism evidence="4 5">
    <name type="scientific">Paenibacillus lutimineralis</name>
    <dbReference type="NCBI Taxonomy" id="2707005"/>
    <lineage>
        <taxon>Bacteria</taxon>
        <taxon>Bacillati</taxon>
        <taxon>Bacillota</taxon>
        <taxon>Bacilli</taxon>
        <taxon>Bacillales</taxon>
        <taxon>Paenibacillaceae</taxon>
        <taxon>Paenibacillus</taxon>
    </lineage>
</organism>
<dbReference type="OrthoDB" id="2505132at2"/>
<keyword evidence="2" id="KW-0472">Membrane</keyword>
<reference evidence="5" key="1">
    <citation type="submission" date="2018-12" db="EMBL/GenBank/DDBJ databases">
        <title>Complete genome sequence of Paenibacillus sp. MBLB1234.</title>
        <authorList>
            <person name="Nam Y.-D."/>
            <person name="Kang J."/>
            <person name="Chung W.-H."/>
            <person name="Park Y.S."/>
        </authorList>
    </citation>
    <scope>NUCLEOTIDE SEQUENCE [LARGE SCALE GENOMIC DNA]</scope>
    <source>
        <strain evidence="5">MBLB1234</strain>
    </source>
</reference>
<evidence type="ECO:0000259" key="3">
    <source>
        <dbReference type="PROSITE" id="PS51272"/>
    </source>
</evidence>
<dbReference type="PANTHER" id="PTHR43308:SF5">
    <property type="entry name" value="S-LAYER PROTEIN _ PEPTIDOGLYCAN ENDO-BETA-N-ACETYLGLUCOSAMINIDASE"/>
    <property type="match status" value="1"/>
</dbReference>
<dbReference type="InterPro" id="IPR002102">
    <property type="entry name" value="Cohesin_dom"/>
</dbReference>
<feature type="domain" description="SLH" evidence="3">
    <location>
        <begin position="407"/>
        <end position="470"/>
    </location>
</feature>
<feature type="domain" description="SLH" evidence="3">
    <location>
        <begin position="538"/>
        <end position="595"/>
    </location>
</feature>
<keyword evidence="2" id="KW-0812">Transmembrane</keyword>
<dbReference type="Gene3D" id="2.60.40.680">
    <property type="match status" value="1"/>
</dbReference>
<dbReference type="PANTHER" id="PTHR43308">
    <property type="entry name" value="OUTER MEMBRANE PROTEIN ALPHA-RELATED"/>
    <property type="match status" value="1"/>
</dbReference>
<dbReference type="InterPro" id="IPR001119">
    <property type="entry name" value="SLH_dom"/>
</dbReference>
<dbReference type="Proteomes" id="UP000270678">
    <property type="component" value="Chromosome"/>
</dbReference>
<accession>A0A3S9V2Q9</accession>
<dbReference type="SUPFAM" id="SSF49384">
    <property type="entry name" value="Carbohydrate-binding domain"/>
    <property type="match status" value="1"/>
</dbReference>
<protein>
    <recommendedName>
        <fullName evidence="3">SLH domain-containing protein</fullName>
    </recommendedName>
</protein>
<feature type="compositionally biased region" description="Polar residues" evidence="1">
    <location>
        <begin position="229"/>
        <end position="243"/>
    </location>
</feature>
<dbReference type="KEGG" id="plut:EI981_21545"/>
<dbReference type="Pfam" id="PF00395">
    <property type="entry name" value="SLH"/>
    <property type="match status" value="3"/>
</dbReference>
<dbReference type="Pfam" id="PF00963">
    <property type="entry name" value="Cohesin"/>
    <property type="match status" value="1"/>
</dbReference>